<feature type="region of interest" description="Disordered" evidence="1">
    <location>
        <begin position="174"/>
        <end position="238"/>
    </location>
</feature>
<feature type="domain" description="Transcription regulator PadR N-terminal" evidence="2">
    <location>
        <begin position="2"/>
        <end position="73"/>
    </location>
</feature>
<evidence type="ECO:0000256" key="1">
    <source>
        <dbReference type="SAM" id="MobiDB-lite"/>
    </source>
</evidence>
<gene>
    <name evidence="3" type="ORF">ACFSJ0_44055</name>
</gene>
<organism evidence="3 4">
    <name type="scientific">Nonomuraea guangzhouensis</name>
    <dbReference type="NCBI Taxonomy" id="1291555"/>
    <lineage>
        <taxon>Bacteria</taxon>
        <taxon>Bacillati</taxon>
        <taxon>Actinomycetota</taxon>
        <taxon>Actinomycetes</taxon>
        <taxon>Streptosporangiales</taxon>
        <taxon>Streptosporangiaceae</taxon>
        <taxon>Nonomuraea</taxon>
    </lineage>
</organism>
<reference evidence="4" key="1">
    <citation type="journal article" date="2019" name="Int. J. Syst. Evol. Microbiol.">
        <title>The Global Catalogue of Microorganisms (GCM) 10K type strain sequencing project: providing services to taxonomists for standard genome sequencing and annotation.</title>
        <authorList>
            <consortium name="The Broad Institute Genomics Platform"/>
            <consortium name="The Broad Institute Genome Sequencing Center for Infectious Disease"/>
            <person name="Wu L."/>
            <person name="Ma J."/>
        </authorList>
    </citation>
    <scope>NUCLEOTIDE SEQUENCE [LARGE SCALE GENOMIC DNA]</scope>
    <source>
        <strain evidence="4">CGMCC 1.15399</strain>
    </source>
</reference>
<accession>A0ABW4GPM2</accession>
<evidence type="ECO:0000313" key="4">
    <source>
        <dbReference type="Proteomes" id="UP001597097"/>
    </source>
</evidence>
<dbReference type="InterPro" id="IPR052509">
    <property type="entry name" value="Metal_resp_DNA-bind_regulator"/>
</dbReference>
<sequence>MVAERPMHPYEMASVLRARGKDREMPIKWGSFYTVVRNLEKHGLIRATESARQGGRPERTVYRITEDGREEAEDWTRELLGTPEREHTGFEAGLSVMGGLDPDEVTALLRRRLALLRDRIAVQRSNLEVERGEIPRLFLIESEYALAMSMAEEAWTGALLAELTIGTFPGLAQWQGYHQPNQPPPTTADPPARDLTARALTTGFSTGDFATGDFAPPESGRPDGGGMGERSGLAGRPQ</sequence>
<protein>
    <submittedName>
        <fullName evidence="3">PadR family transcriptional regulator</fullName>
    </submittedName>
</protein>
<keyword evidence="4" id="KW-1185">Reference proteome</keyword>
<dbReference type="RefSeq" id="WP_378625027.1">
    <property type="nucleotide sequence ID" value="NZ_JBHUCM010000043.1"/>
</dbReference>
<dbReference type="PANTHER" id="PTHR33169:SF14">
    <property type="entry name" value="TRANSCRIPTIONAL REGULATOR RV3488"/>
    <property type="match status" value="1"/>
</dbReference>
<dbReference type="Proteomes" id="UP001597097">
    <property type="component" value="Unassembled WGS sequence"/>
</dbReference>
<dbReference type="SUPFAM" id="SSF46785">
    <property type="entry name" value="Winged helix' DNA-binding domain"/>
    <property type="match status" value="1"/>
</dbReference>
<dbReference type="EMBL" id="JBHUCM010000043">
    <property type="protein sequence ID" value="MFD1544081.1"/>
    <property type="molecule type" value="Genomic_DNA"/>
</dbReference>
<evidence type="ECO:0000259" key="2">
    <source>
        <dbReference type="Pfam" id="PF03551"/>
    </source>
</evidence>
<evidence type="ECO:0000313" key="3">
    <source>
        <dbReference type="EMBL" id="MFD1544081.1"/>
    </source>
</evidence>
<proteinExistence type="predicted"/>
<dbReference type="Gene3D" id="1.10.10.10">
    <property type="entry name" value="Winged helix-like DNA-binding domain superfamily/Winged helix DNA-binding domain"/>
    <property type="match status" value="1"/>
</dbReference>
<dbReference type="InterPro" id="IPR036390">
    <property type="entry name" value="WH_DNA-bd_sf"/>
</dbReference>
<dbReference type="PANTHER" id="PTHR33169">
    <property type="entry name" value="PADR-FAMILY TRANSCRIPTIONAL REGULATOR"/>
    <property type="match status" value="1"/>
</dbReference>
<dbReference type="Pfam" id="PF03551">
    <property type="entry name" value="PadR"/>
    <property type="match status" value="1"/>
</dbReference>
<comment type="caution">
    <text evidence="3">The sequence shown here is derived from an EMBL/GenBank/DDBJ whole genome shotgun (WGS) entry which is preliminary data.</text>
</comment>
<name>A0ABW4GPM2_9ACTN</name>
<dbReference type="InterPro" id="IPR005149">
    <property type="entry name" value="Tscrpt_reg_PadR_N"/>
</dbReference>
<dbReference type="InterPro" id="IPR036388">
    <property type="entry name" value="WH-like_DNA-bd_sf"/>
</dbReference>